<comment type="caution">
    <text evidence="1">The sequence shown here is derived from an EMBL/GenBank/DDBJ whole genome shotgun (WGS) entry which is preliminary data.</text>
</comment>
<sequence>MNYCEGTDLRLLNSDRGQFSAPKDFMGGQFSSHKDLMGGHLSAPFNKRGQFSGGRLSGYHEKQFKMVHFVERFAAIKQY</sequence>
<dbReference type="AlphaFoldDB" id="A0A9D4JEW2"/>
<name>A0A9D4JEW2_DREPO</name>
<gene>
    <name evidence="1" type="ORF">DPMN_134432</name>
</gene>
<evidence type="ECO:0000313" key="1">
    <source>
        <dbReference type="EMBL" id="KAH3806118.1"/>
    </source>
</evidence>
<keyword evidence="2" id="KW-1185">Reference proteome</keyword>
<dbReference type="Proteomes" id="UP000828390">
    <property type="component" value="Unassembled WGS sequence"/>
</dbReference>
<proteinExistence type="predicted"/>
<evidence type="ECO:0000313" key="2">
    <source>
        <dbReference type="Proteomes" id="UP000828390"/>
    </source>
</evidence>
<protein>
    <submittedName>
        <fullName evidence="1">Uncharacterized protein</fullName>
    </submittedName>
</protein>
<organism evidence="1 2">
    <name type="scientific">Dreissena polymorpha</name>
    <name type="common">Zebra mussel</name>
    <name type="synonym">Mytilus polymorpha</name>
    <dbReference type="NCBI Taxonomy" id="45954"/>
    <lineage>
        <taxon>Eukaryota</taxon>
        <taxon>Metazoa</taxon>
        <taxon>Spiralia</taxon>
        <taxon>Lophotrochozoa</taxon>
        <taxon>Mollusca</taxon>
        <taxon>Bivalvia</taxon>
        <taxon>Autobranchia</taxon>
        <taxon>Heteroconchia</taxon>
        <taxon>Euheterodonta</taxon>
        <taxon>Imparidentia</taxon>
        <taxon>Neoheterodontei</taxon>
        <taxon>Myida</taxon>
        <taxon>Dreissenoidea</taxon>
        <taxon>Dreissenidae</taxon>
        <taxon>Dreissena</taxon>
    </lineage>
</organism>
<accession>A0A9D4JEW2</accession>
<dbReference type="EMBL" id="JAIWYP010000006">
    <property type="protein sequence ID" value="KAH3806118.1"/>
    <property type="molecule type" value="Genomic_DNA"/>
</dbReference>
<reference evidence="1" key="2">
    <citation type="submission" date="2020-11" db="EMBL/GenBank/DDBJ databases">
        <authorList>
            <person name="McCartney M.A."/>
            <person name="Auch B."/>
            <person name="Kono T."/>
            <person name="Mallez S."/>
            <person name="Becker A."/>
            <person name="Gohl D.M."/>
            <person name="Silverstein K.A.T."/>
            <person name="Koren S."/>
            <person name="Bechman K.B."/>
            <person name="Herman A."/>
            <person name="Abrahante J.E."/>
            <person name="Garbe J."/>
        </authorList>
    </citation>
    <scope>NUCLEOTIDE SEQUENCE</scope>
    <source>
        <strain evidence="1">Duluth1</strain>
        <tissue evidence="1">Whole animal</tissue>
    </source>
</reference>
<reference evidence="1" key="1">
    <citation type="journal article" date="2019" name="bioRxiv">
        <title>The Genome of the Zebra Mussel, Dreissena polymorpha: A Resource for Invasive Species Research.</title>
        <authorList>
            <person name="McCartney M.A."/>
            <person name="Auch B."/>
            <person name="Kono T."/>
            <person name="Mallez S."/>
            <person name="Zhang Y."/>
            <person name="Obille A."/>
            <person name="Becker A."/>
            <person name="Abrahante J.E."/>
            <person name="Garbe J."/>
            <person name="Badalamenti J.P."/>
            <person name="Herman A."/>
            <person name="Mangelson H."/>
            <person name="Liachko I."/>
            <person name="Sullivan S."/>
            <person name="Sone E.D."/>
            <person name="Koren S."/>
            <person name="Silverstein K.A.T."/>
            <person name="Beckman K.B."/>
            <person name="Gohl D.M."/>
        </authorList>
    </citation>
    <scope>NUCLEOTIDE SEQUENCE</scope>
    <source>
        <strain evidence="1">Duluth1</strain>
        <tissue evidence="1">Whole animal</tissue>
    </source>
</reference>